<protein>
    <submittedName>
        <fullName evidence="2">FAD-binding monooxygenase</fullName>
    </submittedName>
</protein>
<dbReference type="OrthoDB" id="3356051at2"/>
<dbReference type="Proteomes" id="UP000053244">
    <property type="component" value="Unassembled WGS sequence"/>
</dbReference>
<dbReference type="AlphaFoldDB" id="A0A101J755"/>
<organism evidence="2 3">
    <name type="scientific">Actinoplanes awajinensis subsp. mycoplanecinus</name>
    <dbReference type="NCBI Taxonomy" id="135947"/>
    <lineage>
        <taxon>Bacteria</taxon>
        <taxon>Bacillati</taxon>
        <taxon>Actinomycetota</taxon>
        <taxon>Actinomycetes</taxon>
        <taxon>Micromonosporales</taxon>
        <taxon>Micromonosporaceae</taxon>
        <taxon>Actinoplanes</taxon>
    </lineage>
</organism>
<dbReference type="EMBL" id="LLZH01000352">
    <property type="protein sequence ID" value="KUL21484.1"/>
    <property type="molecule type" value="Genomic_DNA"/>
</dbReference>
<dbReference type="PRINTS" id="PR00420">
    <property type="entry name" value="RNGMNOXGNASE"/>
</dbReference>
<comment type="caution">
    <text evidence="2">The sequence shown here is derived from an EMBL/GenBank/DDBJ whole genome shotgun (WGS) entry which is preliminary data.</text>
</comment>
<dbReference type="PANTHER" id="PTHR46865">
    <property type="entry name" value="OXIDOREDUCTASE-RELATED"/>
    <property type="match status" value="1"/>
</dbReference>
<accession>A0A101J755</accession>
<sequence length="400" mass="43023">MTGHGSILISGAGITGPALAYWLHRYGWQATVVERAPALRASGQNVDVRGAGRQVARLMGLEDAIAAAGTGEVGTRFLDRRGRTLAEFPAGTGDSDGATAELEIIRGELVRLLVEQTAGTTEYVYDDQITAVQEDEHGVDVSFARGPVRRFDLVVIAEGIGSRTRRLLFGDTVRVRDLGQYTAYGTIPRTAADDRWWRWCVAGRGRAVMLRPDNVGTTRASLAFLAPPSGYEDLAPERQIAVLRDVFADGGWQSARILDAFTADHSDFYLQRTAQVYAESWSRGRVALVGDAAYCASPISGMGTSLSLTGAYVLAGEIATRGDHREAFRSYEALLRPYVAKAQKLPPGVPRVATPMSGLGVRLLQTGLRIAGSGPGRRLGGSLFTPPADEFTVPQYPARV</sequence>
<evidence type="ECO:0000313" key="3">
    <source>
        <dbReference type="Proteomes" id="UP000053244"/>
    </source>
</evidence>
<dbReference type="InterPro" id="IPR036188">
    <property type="entry name" value="FAD/NAD-bd_sf"/>
</dbReference>
<dbReference type="InterPro" id="IPR002938">
    <property type="entry name" value="FAD-bd"/>
</dbReference>
<name>A0A101J755_9ACTN</name>
<dbReference type="SUPFAM" id="SSF51905">
    <property type="entry name" value="FAD/NAD(P)-binding domain"/>
    <property type="match status" value="1"/>
</dbReference>
<dbReference type="InterPro" id="IPR051704">
    <property type="entry name" value="FAD_aromatic-hydroxylase"/>
</dbReference>
<feature type="domain" description="FAD-binding" evidence="1">
    <location>
        <begin position="7"/>
        <end position="320"/>
    </location>
</feature>
<keyword evidence="3" id="KW-1185">Reference proteome</keyword>
<dbReference type="Gene3D" id="3.50.50.60">
    <property type="entry name" value="FAD/NAD(P)-binding domain"/>
    <property type="match status" value="1"/>
</dbReference>
<dbReference type="GO" id="GO:0004497">
    <property type="term" value="F:monooxygenase activity"/>
    <property type="evidence" value="ECO:0007669"/>
    <property type="project" value="UniProtKB-KW"/>
</dbReference>
<proteinExistence type="predicted"/>
<keyword evidence="2" id="KW-0560">Oxidoreductase</keyword>
<dbReference type="Pfam" id="PF01494">
    <property type="entry name" value="FAD_binding_3"/>
    <property type="match status" value="1"/>
</dbReference>
<dbReference type="GO" id="GO:0071949">
    <property type="term" value="F:FAD binding"/>
    <property type="evidence" value="ECO:0007669"/>
    <property type="project" value="InterPro"/>
</dbReference>
<evidence type="ECO:0000313" key="2">
    <source>
        <dbReference type="EMBL" id="KUL21484.1"/>
    </source>
</evidence>
<dbReference type="Gene3D" id="3.30.9.10">
    <property type="entry name" value="D-Amino Acid Oxidase, subunit A, domain 2"/>
    <property type="match status" value="1"/>
</dbReference>
<evidence type="ECO:0000259" key="1">
    <source>
        <dbReference type="Pfam" id="PF01494"/>
    </source>
</evidence>
<reference evidence="2 3" key="1">
    <citation type="submission" date="2015-10" db="EMBL/GenBank/DDBJ databases">
        <authorList>
            <person name="Gilbert D.G."/>
        </authorList>
    </citation>
    <scope>NUCLEOTIDE SEQUENCE [LARGE SCALE GENOMIC DNA]</scope>
    <source>
        <strain evidence="2 3">NRRL B-16712</strain>
    </source>
</reference>
<keyword evidence="2" id="KW-0503">Monooxygenase</keyword>
<dbReference type="RefSeq" id="WP_067708630.1">
    <property type="nucleotide sequence ID" value="NZ_LLZH01000352.1"/>
</dbReference>
<dbReference type="PANTHER" id="PTHR46865:SF2">
    <property type="entry name" value="MONOOXYGENASE"/>
    <property type="match status" value="1"/>
</dbReference>
<gene>
    <name evidence="2" type="ORF">ADL15_50440</name>
</gene>